<organism evidence="3 4">
    <name type="scientific">Biomphalaria glabrata</name>
    <name type="common">Bloodfluke planorb</name>
    <name type="synonym">Freshwater snail</name>
    <dbReference type="NCBI Taxonomy" id="6526"/>
    <lineage>
        <taxon>Eukaryota</taxon>
        <taxon>Metazoa</taxon>
        <taxon>Spiralia</taxon>
        <taxon>Lophotrochozoa</taxon>
        <taxon>Mollusca</taxon>
        <taxon>Gastropoda</taxon>
        <taxon>Heterobranchia</taxon>
        <taxon>Euthyneura</taxon>
        <taxon>Panpulmonata</taxon>
        <taxon>Hygrophila</taxon>
        <taxon>Lymnaeoidea</taxon>
        <taxon>Planorbidae</taxon>
        <taxon>Biomphalaria</taxon>
    </lineage>
</organism>
<dbReference type="CDD" id="cd19870">
    <property type="entry name" value="DSRM_SON-like"/>
    <property type="match status" value="1"/>
</dbReference>
<dbReference type="Gene3D" id="3.30.160.20">
    <property type="match status" value="1"/>
</dbReference>
<evidence type="ECO:0000313" key="3">
    <source>
        <dbReference type="EnsemblMetazoa" id="BGLB024803-PA"/>
    </source>
</evidence>
<dbReference type="EnsemblMetazoa" id="BGLB024803-RA">
    <property type="protein sequence ID" value="BGLB024803-PA"/>
    <property type="gene ID" value="BGLB024803"/>
</dbReference>
<dbReference type="VEuPathDB" id="VectorBase:BGLAX_036095"/>
<dbReference type="STRING" id="6526.A0A2C9KXV4"/>
<evidence type="ECO:0000256" key="1">
    <source>
        <dbReference type="PROSITE-ProRule" id="PRU00266"/>
    </source>
</evidence>
<dbReference type="PANTHER" id="PTHR46528">
    <property type="entry name" value="PROTEIN SON"/>
    <property type="match status" value="1"/>
</dbReference>
<dbReference type="KEGG" id="bgt:106063999"/>
<dbReference type="GO" id="GO:0048024">
    <property type="term" value="P:regulation of mRNA splicing, via spliceosome"/>
    <property type="evidence" value="ECO:0007669"/>
    <property type="project" value="TreeGrafter"/>
</dbReference>
<proteinExistence type="predicted"/>
<dbReference type="PROSITE" id="PS50137">
    <property type="entry name" value="DS_RBD"/>
    <property type="match status" value="1"/>
</dbReference>
<feature type="domain" description="DRBM" evidence="2">
    <location>
        <begin position="14"/>
        <end position="84"/>
    </location>
</feature>
<dbReference type="Pfam" id="PF00035">
    <property type="entry name" value="dsrm"/>
    <property type="match status" value="1"/>
</dbReference>
<reference evidence="3" key="1">
    <citation type="submission" date="2020-05" db="UniProtKB">
        <authorList>
            <consortium name="EnsemblMetazoa"/>
        </authorList>
    </citation>
    <scope>IDENTIFICATION</scope>
    <source>
        <strain evidence="3">BB02</strain>
    </source>
</reference>
<dbReference type="GO" id="GO:0051726">
    <property type="term" value="P:regulation of cell cycle"/>
    <property type="evidence" value="ECO:0007669"/>
    <property type="project" value="InterPro"/>
</dbReference>
<gene>
    <name evidence="3" type="primary">106063999</name>
</gene>
<dbReference type="GO" id="GO:0003723">
    <property type="term" value="F:RNA binding"/>
    <property type="evidence" value="ECO:0007669"/>
    <property type="project" value="UniProtKB-UniRule"/>
</dbReference>
<name>A0A2C9KXV4_BIOGL</name>
<dbReference type="FunFam" id="3.30.160.20:FF:000053">
    <property type="entry name" value="protein SON isoform X1"/>
    <property type="match status" value="1"/>
</dbReference>
<dbReference type="InterPro" id="IPR014720">
    <property type="entry name" value="dsRBD_dom"/>
</dbReference>
<sequence length="91" mass="10151">MSNVARAKDLSNKHPVSALMELCNRRRWGPPIFTVVEESGPDHKKTFLFKVKINNVEYQPASASLNKKTAKAQCATVCLQEMGLLPRDPPT</sequence>
<protein>
    <recommendedName>
        <fullName evidence="2">DRBM domain-containing protein</fullName>
    </recommendedName>
</protein>
<dbReference type="SMART" id="SM00358">
    <property type="entry name" value="DSRM"/>
    <property type="match status" value="1"/>
</dbReference>
<dbReference type="PANTHER" id="PTHR46528:SF1">
    <property type="entry name" value="PROTEIN SON"/>
    <property type="match status" value="1"/>
</dbReference>
<accession>A0A2C9KXV4</accession>
<dbReference type="SUPFAM" id="SSF54768">
    <property type="entry name" value="dsRNA-binding domain-like"/>
    <property type="match status" value="1"/>
</dbReference>
<dbReference type="InterPro" id="IPR032922">
    <property type="entry name" value="SON"/>
</dbReference>
<dbReference type="VEuPathDB" id="VectorBase:BGLB024803"/>
<evidence type="ECO:0000259" key="2">
    <source>
        <dbReference type="PROSITE" id="PS50137"/>
    </source>
</evidence>
<dbReference type="Proteomes" id="UP000076420">
    <property type="component" value="Unassembled WGS sequence"/>
</dbReference>
<evidence type="ECO:0000313" key="4">
    <source>
        <dbReference type="Proteomes" id="UP000076420"/>
    </source>
</evidence>
<dbReference type="AlphaFoldDB" id="A0A2C9KXV4"/>
<keyword evidence="1" id="KW-0694">RNA-binding</keyword>